<keyword evidence="2" id="KW-1185">Reference proteome</keyword>
<evidence type="ECO:0000313" key="2">
    <source>
        <dbReference type="Proteomes" id="UP000769157"/>
    </source>
</evidence>
<dbReference type="RefSeq" id="XP_046065015.1">
    <property type="nucleotide sequence ID" value="XM_046209020.1"/>
</dbReference>
<dbReference type="EMBL" id="JAEUBE010000042">
    <property type="protein sequence ID" value="KAH3671900.1"/>
    <property type="molecule type" value="Genomic_DNA"/>
</dbReference>
<dbReference type="GeneID" id="70232054"/>
<comment type="caution">
    <text evidence="1">The sequence shown here is derived from an EMBL/GenBank/DDBJ whole genome shotgun (WGS) entry which is preliminary data.</text>
</comment>
<name>A0A9P8TB09_9ASCO</name>
<organism evidence="1 2">
    <name type="scientific">Ogataea philodendri</name>
    <dbReference type="NCBI Taxonomy" id="1378263"/>
    <lineage>
        <taxon>Eukaryota</taxon>
        <taxon>Fungi</taxon>
        <taxon>Dikarya</taxon>
        <taxon>Ascomycota</taxon>
        <taxon>Saccharomycotina</taxon>
        <taxon>Pichiomycetes</taxon>
        <taxon>Pichiales</taxon>
        <taxon>Pichiaceae</taxon>
        <taxon>Ogataea</taxon>
    </lineage>
</organism>
<accession>A0A9P8TB09</accession>
<evidence type="ECO:0000313" key="1">
    <source>
        <dbReference type="EMBL" id="KAH3671900.1"/>
    </source>
</evidence>
<reference evidence="1" key="2">
    <citation type="submission" date="2021-01" db="EMBL/GenBank/DDBJ databases">
        <authorList>
            <person name="Schikora-Tamarit M.A."/>
        </authorList>
    </citation>
    <scope>NUCLEOTIDE SEQUENCE</scope>
    <source>
        <strain evidence="1">CBS6075</strain>
    </source>
</reference>
<protein>
    <submittedName>
        <fullName evidence="1">Uncharacterized protein</fullName>
    </submittedName>
</protein>
<reference evidence="1" key="1">
    <citation type="journal article" date="2021" name="Open Biol.">
        <title>Shared evolutionary footprints suggest mitochondrial oxidative damage underlies multiple complex I losses in fungi.</title>
        <authorList>
            <person name="Schikora-Tamarit M.A."/>
            <person name="Marcet-Houben M."/>
            <person name="Nosek J."/>
            <person name="Gabaldon T."/>
        </authorList>
    </citation>
    <scope>NUCLEOTIDE SEQUENCE</scope>
    <source>
        <strain evidence="1">CBS6075</strain>
    </source>
</reference>
<dbReference type="AlphaFoldDB" id="A0A9P8TB09"/>
<sequence length="115" mass="12152">MAASYTFGTVSSDSSVTGSLADSKSKLSIPVSLIRDSIFLIFLIDPLILKIPCSGSFSKTKLQHLWTNRGTVSLSPSISSSILDVLASFSNKWPEDKGVATGVAVFLLKVVAEAS</sequence>
<gene>
    <name evidence="1" type="ORF">OGAPHI_000086</name>
</gene>
<proteinExistence type="predicted"/>
<dbReference type="Proteomes" id="UP000769157">
    <property type="component" value="Unassembled WGS sequence"/>
</dbReference>